<dbReference type="PANTHER" id="PTHR11359">
    <property type="entry name" value="AMP DEAMINASE"/>
    <property type="match status" value="1"/>
</dbReference>
<evidence type="ECO:0000256" key="5">
    <source>
        <dbReference type="ARBA" id="ARBA00022723"/>
    </source>
</evidence>
<evidence type="ECO:0000256" key="4">
    <source>
        <dbReference type="ARBA" id="ARBA00012775"/>
    </source>
</evidence>
<gene>
    <name evidence="8" type="ORF">NBR_LOCUS4889</name>
</gene>
<sequence>MGIAMSPLSNNSLFISYQRNPLPEYLQKGLNVSLSTDDPLQFHYTKEALMEEYSIAAQYKPCTGMVRQNLRVVSEWLRLWYLA</sequence>
<dbReference type="InterPro" id="IPR006650">
    <property type="entry name" value="A/AMP_deam_AS"/>
</dbReference>
<evidence type="ECO:0000256" key="2">
    <source>
        <dbReference type="ARBA" id="ARBA00004955"/>
    </source>
</evidence>
<dbReference type="PANTHER" id="PTHR11359:SF0">
    <property type="entry name" value="AMP DEAMINASE"/>
    <property type="match status" value="1"/>
</dbReference>
<protein>
    <recommendedName>
        <fullName evidence="4">AMP deaminase</fullName>
        <ecNumber evidence="4">3.5.4.6</ecNumber>
    </recommendedName>
</protein>
<evidence type="ECO:0000256" key="6">
    <source>
        <dbReference type="ARBA" id="ARBA00022801"/>
    </source>
</evidence>
<keyword evidence="5" id="KW-0479">Metal-binding</keyword>
<evidence type="ECO:0000256" key="1">
    <source>
        <dbReference type="ARBA" id="ARBA00001947"/>
    </source>
</evidence>
<accession>A0A0N4XQT6</accession>
<organism evidence="10">
    <name type="scientific">Nippostrongylus brasiliensis</name>
    <name type="common">Rat hookworm</name>
    <dbReference type="NCBI Taxonomy" id="27835"/>
    <lineage>
        <taxon>Eukaryota</taxon>
        <taxon>Metazoa</taxon>
        <taxon>Ecdysozoa</taxon>
        <taxon>Nematoda</taxon>
        <taxon>Chromadorea</taxon>
        <taxon>Rhabditida</taxon>
        <taxon>Rhabditina</taxon>
        <taxon>Rhabditomorpha</taxon>
        <taxon>Strongyloidea</taxon>
        <taxon>Heligmosomidae</taxon>
        <taxon>Nippostrongylus</taxon>
    </lineage>
</organism>
<dbReference type="STRING" id="27835.A0A0N4XQT6"/>
<keyword evidence="9" id="KW-1185">Reference proteome</keyword>
<dbReference type="InterPro" id="IPR006329">
    <property type="entry name" value="AMPD"/>
</dbReference>
<dbReference type="Proteomes" id="UP000271162">
    <property type="component" value="Unassembled WGS sequence"/>
</dbReference>
<dbReference type="Gene3D" id="3.20.20.140">
    <property type="entry name" value="Metal-dependent hydrolases"/>
    <property type="match status" value="1"/>
</dbReference>
<reference evidence="10" key="1">
    <citation type="submission" date="2017-02" db="UniProtKB">
        <authorList>
            <consortium name="WormBaseParasite"/>
        </authorList>
    </citation>
    <scope>IDENTIFICATION</scope>
</reference>
<name>A0A0N4XQT6_NIPBR</name>
<dbReference type="GO" id="GO:0032264">
    <property type="term" value="P:IMP salvage"/>
    <property type="evidence" value="ECO:0007669"/>
    <property type="project" value="UniProtKB-UniPathway"/>
</dbReference>
<dbReference type="Pfam" id="PF19326">
    <property type="entry name" value="AMP_deaminase"/>
    <property type="match status" value="1"/>
</dbReference>
<dbReference type="GO" id="GO:0005829">
    <property type="term" value="C:cytosol"/>
    <property type="evidence" value="ECO:0007669"/>
    <property type="project" value="TreeGrafter"/>
</dbReference>
<dbReference type="EMBL" id="UYSL01010214">
    <property type="protein sequence ID" value="VDL68478.1"/>
    <property type="molecule type" value="Genomic_DNA"/>
</dbReference>
<dbReference type="PROSITE" id="PS00485">
    <property type="entry name" value="A_DEAMINASE"/>
    <property type="match status" value="1"/>
</dbReference>
<dbReference type="AlphaFoldDB" id="A0A0N4XQT6"/>
<dbReference type="WBParaSite" id="NBR_0000488801-mRNA-1">
    <property type="protein sequence ID" value="NBR_0000488801-mRNA-1"/>
    <property type="gene ID" value="NBR_0000488801"/>
</dbReference>
<evidence type="ECO:0000313" key="10">
    <source>
        <dbReference type="WBParaSite" id="NBR_0000488801-mRNA-1"/>
    </source>
</evidence>
<evidence type="ECO:0000256" key="3">
    <source>
        <dbReference type="ARBA" id="ARBA00006676"/>
    </source>
</evidence>
<keyword evidence="6" id="KW-0378">Hydrolase</keyword>
<dbReference type="GO" id="GO:0003876">
    <property type="term" value="F:AMP deaminase activity"/>
    <property type="evidence" value="ECO:0007669"/>
    <property type="project" value="UniProtKB-EC"/>
</dbReference>
<evidence type="ECO:0000313" key="8">
    <source>
        <dbReference type="EMBL" id="VDL68478.1"/>
    </source>
</evidence>
<dbReference type="InterPro" id="IPR032466">
    <property type="entry name" value="Metal_Hydrolase"/>
</dbReference>
<dbReference type="UniPathway" id="UPA00591">
    <property type="reaction ID" value="UER00663"/>
</dbReference>
<evidence type="ECO:0000313" key="9">
    <source>
        <dbReference type="Proteomes" id="UP000271162"/>
    </source>
</evidence>
<comment type="pathway">
    <text evidence="2">Purine metabolism; IMP biosynthesis via salvage pathway; IMP from AMP: step 1/1.</text>
</comment>
<dbReference type="GO" id="GO:0046872">
    <property type="term" value="F:metal ion binding"/>
    <property type="evidence" value="ECO:0007669"/>
    <property type="project" value="UniProtKB-KW"/>
</dbReference>
<comment type="similarity">
    <text evidence="3">Belongs to the metallo-dependent hydrolases superfamily. Adenosine and AMP deaminases family.</text>
</comment>
<keyword evidence="7" id="KW-0862">Zinc</keyword>
<dbReference type="SUPFAM" id="SSF51556">
    <property type="entry name" value="Metallo-dependent hydrolases"/>
    <property type="match status" value="1"/>
</dbReference>
<evidence type="ECO:0000256" key="7">
    <source>
        <dbReference type="ARBA" id="ARBA00022833"/>
    </source>
</evidence>
<dbReference type="GO" id="GO:0046033">
    <property type="term" value="P:AMP metabolic process"/>
    <property type="evidence" value="ECO:0007669"/>
    <property type="project" value="TreeGrafter"/>
</dbReference>
<reference evidence="8 9" key="2">
    <citation type="submission" date="2018-11" db="EMBL/GenBank/DDBJ databases">
        <authorList>
            <consortium name="Pathogen Informatics"/>
        </authorList>
    </citation>
    <scope>NUCLEOTIDE SEQUENCE [LARGE SCALE GENOMIC DNA]</scope>
</reference>
<dbReference type="EC" id="3.5.4.6" evidence="4"/>
<comment type="cofactor">
    <cofactor evidence="1">
        <name>Zn(2+)</name>
        <dbReference type="ChEBI" id="CHEBI:29105"/>
    </cofactor>
</comment>
<proteinExistence type="inferred from homology"/>